<dbReference type="EMBL" id="CP015136">
    <property type="protein sequence ID" value="AMY09505.1"/>
    <property type="molecule type" value="Genomic_DNA"/>
</dbReference>
<dbReference type="InterPro" id="IPR051781">
    <property type="entry name" value="Metallo-dep_Hydrolase"/>
</dbReference>
<gene>
    <name evidence="3" type="ORF">LuPra_02722</name>
</gene>
<dbReference type="AlphaFoldDB" id="A0A143PLP0"/>
<dbReference type="InterPro" id="IPR006680">
    <property type="entry name" value="Amidohydro-rel"/>
</dbReference>
<accession>A0A143PLP0</accession>
<dbReference type="PANTHER" id="PTHR43135">
    <property type="entry name" value="ALPHA-D-RIBOSE 1-METHYLPHOSPHONATE 5-TRIPHOSPHATE DIPHOSPHATASE"/>
    <property type="match status" value="1"/>
</dbReference>
<dbReference type="InterPro" id="IPR032466">
    <property type="entry name" value="Metal_Hydrolase"/>
</dbReference>
<keyword evidence="4" id="KW-1185">Reference proteome</keyword>
<keyword evidence="1" id="KW-0732">Signal</keyword>
<dbReference type="STRING" id="1855912.LuPra_02722"/>
<dbReference type="GO" id="GO:0016810">
    <property type="term" value="F:hydrolase activity, acting on carbon-nitrogen (but not peptide) bonds"/>
    <property type="evidence" value="ECO:0007669"/>
    <property type="project" value="InterPro"/>
</dbReference>
<sequence precursor="true">MVRKLILRVAVTSSVCALAATGAMTQTTTDTVGLVGVNVVDVESGGVRRNQTIVVSAATGRIVEIAAGAVPKVQPSRTVDATGRFVIPGLWDMHVHTLEPNRENYLAKFIANGVTGVRDMGTQLSNLALANAWRREAGERKRLGPRIYASGPALGTPRRERALPVGSSAEARAAVVTLKSHGADFVKVYSLLSRPAFLSVVDEAKKQGLDVVGHVPVWVTAAEASDAGQKSMEHLYGLLESCSTRESDVRKEVERAAANPDTSEAWGAVVRTTDRLYGTQAQDQTYSAEKCRALFARFVRNRTWHCPTLVLRRAFALRDDAVFTDDPRMKSLPPSVIEAWRNPQADARNRGLTADELRDRRTRLAKESELTGSMHRAGVGILAGTDLGNPYLYPGSSLHDELVLLVRAGLSTRDALRTATLNPARFLALSDSFGTVVQGKVADLVVLDGNPLDDIANTQRIVGVVANGRYLARTELDTLQLPVR</sequence>
<evidence type="ECO:0000313" key="4">
    <source>
        <dbReference type="Proteomes" id="UP000076079"/>
    </source>
</evidence>
<feature type="signal peptide" evidence="1">
    <location>
        <begin position="1"/>
        <end position="19"/>
    </location>
</feature>
<dbReference type="SUPFAM" id="SSF51338">
    <property type="entry name" value="Composite domain of metallo-dependent hydrolases"/>
    <property type="match status" value="1"/>
</dbReference>
<dbReference type="Proteomes" id="UP000076079">
    <property type="component" value="Chromosome"/>
</dbReference>
<dbReference type="Pfam" id="PF01979">
    <property type="entry name" value="Amidohydro_1"/>
    <property type="match status" value="1"/>
</dbReference>
<evidence type="ECO:0000313" key="3">
    <source>
        <dbReference type="EMBL" id="AMY09505.1"/>
    </source>
</evidence>
<proteinExistence type="predicted"/>
<organism evidence="3 4">
    <name type="scientific">Luteitalea pratensis</name>
    <dbReference type="NCBI Taxonomy" id="1855912"/>
    <lineage>
        <taxon>Bacteria</taxon>
        <taxon>Pseudomonadati</taxon>
        <taxon>Acidobacteriota</taxon>
        <taxon>Vicinamibacteria</taxon>
        <taxon>Vicinamibacterales</taxon>
        <taxon>Vicinamibacteraceae</taxon>
        <taxon>Luteitalea</taxon>
    </lineage>
</organism>
<dbReference type="SUPFAM" id="SSF51556">
    <property type="entry name" value="Metallo-dependent hydrolases"/>
    <property type="match status" value="1"/>
</dbReference>
<evidence type="ECO:0000259" key="2">
    <source>
        <dbReference type="Pfam" id="PF01979"/>
    </source>
</evidence>
<protein>
    <submittedName>
        <fullName evidence="3">Phosphonate metabolism protein PhnM</fullName>
    </submittedName>
</protein>
<feature type="domain" description="Amidohydrolase-related" evidence="2">
    <location>
        <begin position="85"/>
        <end position="469"/>
    </location>
</feature>
<dbReference type="Gene3D" id="3.20.20.140">
    <property type="entry name" value="Metal-dependent hydrolases"/>
    <property type="match status" value="2"/>
</dbReference>
<dbReference type="KEGG" id="abac:LuPra_02722"/>
<dbReference type="InterPro" id="IPR011059">
    <property type="entry name" value="Metal-dep_hydrolase_composite"/>
</dbReference>
<dbReference type="Gene3D" id="2.30.40.10">
    <property type="entry name" value="Urease, subunit C, domain 1"/>
    <property type="match status" value="2"/>
</dbReference>
<reference evidence="3 4" key="1">
    <citation type="journal article" date="2016" name="Genome Announc.">
        <title>First Complete Genome Sequence of a Subdivision 6 Acidobacterium Strain.</title>
        <authorList>
            <person name="Huang S."/>
            <person name="Vieira S."/>
            <person name="Bunk B."/>
            <person name="Riedel T."/>
            <person name="Sproer C."/>
            <person name="Overmann J."/>
        </authorList>
    </citation>
    <scope>NUCLEOTIDE SEQUENCE [LARGE SCALE GENOMIC DNA]</scope>
    <source>
        <strain evidence="4">DSM 100886 HEG_-6_39</strain>
    </source>
</reference>
<evidence type="ECO:0000256" key="1">
    <source>
        <dbReference type="SAM" id="SignalP"/>
    </source>
</evidence>
<dbReference type="PANTHER" id="PTHR43135:SF3">
    <property type="entry name" value="ALPHA-D-RIBOSE 1-METHYLPHOSPHONATE 5-TRIPHOSPHATE DIPHOSPHATASE"/>
    <property type="match status" value="1"/>
</dbReference>
<reference evidence="4" key="2">
    <citation type="submission" date="2016-04" db="EMBL/GenBank/DDBJ databases">
        <title>First Complete Genome Sequence of a Subdivision 6 Acidobacterium.</title>
        <authorList>
            <person name="Huang S."/>
            <person name="Vieira S."/>
            <person name="Bunk B."/>
            <person name="Riedel T."/>
            <person name="Sproeer C."/>
            <person name="Overmann J."/>
        </authorList>
    </citation>
    <scope>NUCLEOTIDE SEQUENCE [LARGE SCALE GENOMIC DNA]</scope>
    <source>
        <strain evidence="4">DSM 100886 HEG_-6_39</strain>
    </source>
</reference>
<name>A0A143PLP0_LUTPR</name>
<dbReference type="PATRIC" id="fig|1813736.3.peg.2894"/>
<feature type="chain" id="PRO_5007511616" evidence="1">
    <location>
        <begin position="20"/>
        <end position="484"/>
    </location>
</feature>